<reference evidence="2" key="1">
    <citation type="journal article" date="2019" name="Sci. Rep.">
        <title>Draft genome of Tanacetum cinerariifolium, the natural source of mosquito coil.</title>
        <authorList>
            <person name="Yamashiro T."/>
            <person name="Shiraishi A."/>
            <person name="Satake H."/>
            <person name="Nakayama K."/>
        </authorList>
    </citation>
    <scope>NUCLEOTIDE SEQUENCE</scope>
</reference>
<gene>
    <name evidence="2" type="ORF">Tci_412979</name>
</gene>
<feature type="domain" description="Reverse transcriptase Ty1/copia-type" evidence="1">
    <location>
        <begin position="205"/>
        <end position="271"/>
    </location>
</feature>
<sequence>SKRLFGQREAANTNNTNRLNTVSLPVNAVSSSFTTVDPKREIAQRNEFEIMFGQDKDANGNKMFTLVSAAGSTYVNLGGLIPVNAATLPNADLPTDPLMPDLEDTTDLQDTGIFSGVYDDEVEGAMANFNNLELTTVVSPIPITRFHKDHPKEQIIRDPLSAPQTRRMIKTSQEHAMPKKVNQTLRYPSWIEAMQDELLQFRLQNVWRLVDLSKGKHAIGTKWVYRNKKDERGIVVRNKARLVVEGYTQEEGINYDEVFAPVTRIDTIRWYQSHSEALIRRNNLYIQDLIVCDNMELVSTQMVAGVKLLVLNPNEFELCKIRIEQYFLMIDYALWEVILNGESSPLTKSVNGVETPYPPTTVKEKLVRKNELKARGTLLMDLANEHQLKFNSYKTSKSLMEAIEKRFGGNKESKKVQKIFLKQQYENFNGTNSKGLDQIYDMIQNLINLETLSINNLYNNLKIYKDEVMRSSSTNQNTQNIAFVSSNNIDSTNKAVNIAHGVSAASSKTNASKLPNVDSLSDAVIYSFFAYGNVDYESQKILTENRKESSLNHSPSLGCRKWVSYDLLFRMILVNPGYGNRTDNCVLLVYKVTTIFNKVNAASSRVTTADRVTTAGWIKTEIA</sequence>
<name>A0A699HQJ5_TANCI</name>
<proteinExistence type="predicted"/>
<dbReference type="AlphaFoldDB" id="A0A699HQJ5"/>
<evidence type="ECO:0000259" key="1">
    <source>
        <dbReference type="Pfam" id="PF07727"/>
    </source>
</evidence>
<dbReference type="InterPro" id="IPR013103">
    <property type="entry name" value="RVT_2"/>
</dbReference>
<evidence type="ECO:0000313" key="2">
    <source>
        <dbReference type="EMBL" id="GEY41005.1"/>
    </source>
</evidence>
<comment type="caution">
    <text evidence="2">The sequence shown here is derived from an EMBL/GenBank/DDBJ whole genome shotgun (WGS) entry which is preliminary data.</text>
</comment>
<dbReference type="Pfam" id="PF07727">
    <property type="entry name" value="RVT_2"/>
    <property type="match status" value="1"/>
</dbReference>
<protein>
    <submittedName>
        <fullName evidence="2">Putative ribonuclease H-like domain-containing protein</fullName>
    </submittedName>
</protein>
<dbReference type="Pfam" id="PF14223">
    <property type="entry name" value="Retrotran_gag_2"/>
    <property type="match status" value="1"/>
</dbReference>
<accession>A0A699HQJ5</accession>
<dbReference type="EMBL" id="BKCJ010176173">
    <property type="protein sequence ID" value="GEY41005.1"/>
    <property type="molecule type" value="Genomic_DNA"/>
</dbReference>
<organism evidence="2">
    <name type="scientific">Tanacetum cinerariifolium</name>
    <name type="common">Dalmatian daisy</name>
    <name type="synonym">Chrysanthemum cinerariifolium</name>
    <dbReference type="NCBI Taxonomy" id="118510"/>
    <lineage>
        <taxon>Eukaryota</taxon>
        <taxon>Viridiplantae</taxon>
        <taxon>Streptophyta</taxon>
        <taxon>Embryophyta</taxon>
        <taxon>Tracheophyta</taxon>
        <taxon>Spermatophyta</taxon>
        <taxon>Magnoliopsida</taxon>
        <taxon>eudicotyledons</taxon>
        <taxon>Gunneridae</taxon>
        <taxon>Pentapetalae</taxon>
        <taxon>asterids</taxon>
        <taxon>campanulids</taxon>
        <taxon>Asterales</taxon>
        <taxon>Asteraceae</taxon>
        <taxon>Asteroideae</taxon>
        <taxon>Anthemideae</taxon>
        <taxon>Anthemidinae</taxon>
        <taxon>Tanacetum</taxon>
    </lineage>
</organism>
<feature type="non-terminal residue" evidence="2">
    <location>
        <position position="1"/>
    </location>
</feature>